<organism evidence="2 3">
    <name type="scientific">Schistosoma rodhaini</name>
    <dbReference type="NCBI Taxonomy" id="6188"/>
    <lineage>
        <taxon>Eukaryota</taxon>
        <taxon>Metazoa</taxon>
        <taxon>Spiralia</taxon>
        <taxon>Lophotrochozoa</taxon>
        <taxon>Platyhelminthes</taxon>
        <taxon>Trematoda</taxon>
        <taxon>Digenea</taxon>
        <taxon>Strigeidida</taxon>
        <taxon>Schistosomatoidea</taxon>
        <taxon>Schistosomatidae</taxon>
        <taxon>Schistosoma</taxon>
    </lineage>
</organism>
<evidence type="ECO:0000313" key="3">
    <source>
        <dbReference type="WBParaSite" id="SRDH1_75700.1"/>
    </source>
</evidence>
<dbReference type="AlphaFoldDB" id="A0AA85G4P5"/>
<comment type="similarity">
    <text evidence="1">Belongs to the STK19 family.</text>
</comment>
<dbReference type="InterPro" id="IPR018865">
    <property type="entry name" value="STK19-like"/>
</dbReference>
<protein>
    <submittedName>
        <fullName evidence="3">Serine/threonine-protein kinase 19</fullName>
    </submittedName>
</protein>
<dbReference type="PANTHER" id="PTHR15243:SF0">
    <property type="entry name" value="SERINE_THREONINE-PROTEIN KINASE 19"/>
    <property type="match status" value="1"/>
</dbReference>
<reference evidence="2" key="1">
    <citation type="submission" date="2022-06" db="EMBL/GenBank/DDBJ databases">
        <authorList>
            <person name="Berger JAMES D."/>
            <person name="Berger JAMES D."/>
        </authorList>
    </citation>
    <scope>NUCLEOTIDE SEQUENCE [LARGE SCALE GENOMIC DNA]</scope>
</reference>
<keyword evidence="2" id="KW-1185">Reference proteome</keyword>
<evidence type="ECO:0000313" key="2">
    <source>
        <dbReference type="Proteomes" id="UP000050792"/>
    </source>
</evidence>
<dbReference type="WBParaSite" id="SRDH1_75700.1">
    <property type="protein sequence ID" value="SRDH1_75700.1"/>
    <property type="gene ID" value="SRDH1_75700"/>
</dbReference>
<dbReference type="GO" id="GO:0046579">
    <property type="term" value="P:positive regulation of Ras protein signal transduction"/>
    <property type="evidence" value="ECO:0007669"/>
    <property type="project" value="TreeGrafter"/>
</dbReference>
<accession>A0AA85G4P5</accession>
<dbReference type="Proteomes" id="UP000050792">
    <property type="component" value="Unassembled WGS sequence"/>
</dbReference>
<reference evidence="3" key="2">
    <citation type="submission" date="2023-11" db="UniProtKB">
        <authorList>
            <consortium name="WormBaseParasite"/>
        </authorList>
    </citation>
    <scope>IDENTIFICATION</scope>
</reference>
<dbReference type="Pfam" id="PF10494">
    <property type="entry name" value="Stk19"/>
    <property type="match status" value="1"/>
</dbReference>
<name>A0AA85G4P5_9TREM</name>
<proteinExistence type="inferred from homology"/>
<sequence>MSRTVGNSGTKISIYVTYWFLSWYFSKRNVIGETTKFVWILMKRKLSDRVNGPPKVMKVSNIPVMKTVCDALEYLFSLYPSTNSKILGRPIVLKSQLYTLVNNRNKVESQLSDMQASQRIRLLNIDDQIDDSVGIMKSDDFVNSFRDFSIDESEILERFAEFTSQKYHYLSLCKRVASENFSDDEISVLIQNGALTIKSENSWYISTPYLGAFIRAYKAGQRGLLAVIKKTRFKELLLSEVFHRNLGKGAYLGHMYHLLAHLGAGTLNSVQTSSGLLIRL</sequence>
<evidence type="ECO:0000256" key="1">
    <source>
        <dbReference type="ARBA" id="ARBA00093458"/>
    </source>
</evidence>
<dbReference type="PANTHER" id="PTHR15243">
    <property type="entry name" value="SERINE/THREONINE-PROTEIN KINASE 19"/>
    <property type="match status" value="1"/>
</dbReference>